<name>A0A061D406_BABBI</name>
<dbReference type="AlphaFoldDB" id="A0A061D406"/>
<dbReference type="KEGG" id="bbig:BBBOND_0100380"/>
<evidence type="ECO:0000313" key="2">
    <source>
        <dbReference type="EMBL" id="CDR93709.1"/>
    </source>
</evidence>
<protein>
    <submittedName>
        <fullName evidence="2">Uncharacterized protein</fullName>
    </submittedName>
</protein>
<organism evidence="2 3">
    <name type="scientific">Babesia bigemina</name>
    <dbReference type="NCBI Taxonomy" id="5866"/>
    <lineage>
        <taxon>Eukaryota</taxon>
        <taxon>Sar</taxon>
        <taxon>Alveolata</taxon>
        <taxon>Apicomplexa</taxon>
        <taxon>Aconoidasida</taxon>
        <taxon>Piroplasmida</taxon>
        <taxon>Babesiidae</taxon>
        <taxon>Babesia</taxon>
    </lineage>
</organism>
<keyword evidence="3" id="KW-1185">Reference proteome</keyword>
<feature type="compositionally biased region" description="Gly residues" evidence="1">
    <location>
        <begin position="46"/>
        <end position="57"/>
    </location>
</feature>
<accession>A0A061D406</accession>
<gene>
    <name evidence="2" type="ORF">BBBOND_0100380</name>
</gene>
<dbReference type="RefSeq" id="XP_012765895.1">
    <property type="nucleotide sequence ID" value="XM_012910441.1"/>
</dbReference>
<sequence length="348" mass="38308">MASLKDMREMKEIAETIKSLVHLLQRGALHKDVVVPCELKTPHPDGGAGTSPSGGGQQQLCSAPPQLQHASLQAQSVNIPETCVIKKSPNLRAHQRVVYQSLVHIPRNFKEAVDWLIAVRGDDAEGNLAALGAALYDLYVHMSGRSIEWSALDKVIRVSREFLEQEKLKKRLFVNMILFLLDERLRVTPNILTTTVVSEDDTENEKYLQKKGLTADTIAEKLCCVVDACAEFLGRIKNRSHYKSAYSPQATWDASFSAHPESGAVMFVGMAPMLVASISSLNAAVFAAKLRLPPFIAYKSMQELIQALGYVEPECRAGMTASCVGRALSGFDVETITFLYQLAGFWAL</sequence>
<dbReference type="GeneID" id="24562250"/>
<dbReference type="OrthoDB" id="627829at2759"/>
<dbReference type="Proteomes" id="UP000033188">
    <property type="component" value="Chromosome 1"/>
</dbReference>
<dbReference type="EMBL" id="LK391707">
    <property type="protein sequence ID" value="CDR93709.1"/>
    <property type="molecule type" value="Genomic_DNA"/>
</dbReference>
<evidence type="ECO:0000313" key="3">
    <source>
        <dbReference type="Proteomes" id="UP000033188"/>
    </source>
</evidence>
<proteinExistence type="predicted"/>
<reference evidence="3" key="1">
    <citation type="journal article" date="2014" name="Nucleic Acids Res.">
        <title>The evolutionary dynamics of variant antigen genes in Babesia reveal a history of genomic innovation underlying host-parasite interaction.</title>
        <authorList>
            <person name="Jackson A.P."/>
            <person name="Otto T.D."/>
            <person name="Darby A."/>
            <person name="Ramaprasad A."/>
            <person name="Xia D."/>
            <person name="Echaide I.E."/>
            <person name="Farber M."/>
            <person name="Gahlot S."/>
            <person name="Gamble J."/>
            <person name="Gupta D."/>
            <person name="Gupta Y."/>
            <person name="Jackson L."/>
            <person name="Malandrin L."/>
            <person name="Malas T.B."/>
            <person name="Moussa E."/>
            <person name="Nair M."/>
            <person name="Reid A.J."/>
            <person name="Sanders M."/>
            <person name="Sharma J."/>
            <person name="Tracey A."/>
            <person name="Quail M.A."/>
            <person name="Weir W."/>
            <person name="Wastling J.M."/>
            <person name="Hall N."/>
            <person name="Willadsen P."/>
            <person name="Lingelbach K."/>
            <person name="Shiels B."/>
            <person name="Tait A."/>
            <person name="Berriman M."/>
            <person name="Allred D.R."/>
            <person name="Pain A."/>
        </authorList>
    </citation>
    <scope>NUCLEOTIDE SEQUENCE [LARGE SCALE GENOMIC DNA]</scope>
    <source>
        <strain evidence="3">Bond</strain>
    </source>
</reference>
<evidence type="ECO:0000256" key="1">
    <source>
        <dbReference type="SAM" id="MobiDB-lite"/>
    </source>
</evidence>
<feature type="region of interest" description="Disordered" evidence="1">
    <location>
        <begin position="40"/>
        <end position="64"/>
    </location>
</feature>
<dbReference type="VEuPathDB" id="PiroplasmaDB:BBBOND_0100380"/>